<keyword evidence="5" id="KW-1185">Reference proteome</keyword>
<evidence type="ECO:0000259" key="3">
    <source>
        <dbReference type="PROSITE" id="PS50977"/>
    </source>
</evidence>
<dbReference type="KEGG" id="vgu:HYG85_19090"/>
<evidence type="ECO:0000256" key="2">
    <source>
        <dbReference type="PROSITE-ProRule" id="PRU00335"/>
    </source>
</evidence>
<gene>
    <name evidence="4" type="ORF">HYG85_19090</name>
</gene>
<dbReference type="Gene3D" id="1.10.357.10">
    <property type="entry name" value="Tetracycline Repressor, domain 2"/>
    <property type="match status" value="1"/>
</dbReference>
<dbReference type="PANTHER" id="PTHR30328">
    <property type="entry name" value="TRANSCRIPTIONAL REPRESSOR"/>
    <property type="match status" value="1"/>
</dbReference>
<dbReference type="InterPro" id="IPR009057">
    <property type="entry name" value="Homeodomain-like_sf"/>
</dbReference>
<keyword evidence="1 2" id="KW-0238">DNA-binding</keyword>
<dbReference type="AlphaFoldDB" id="A0A8J8SDK5"/>
<dbReference type="EMBL" id="CP058561">
    <property type="protein sequence ID" value="QUH30907.1"/>
    <property type="molecule type" value="Genomic_DNA"/>
</dbReference>
<dbReference type="GO" id="GO:0003677">
    <property type="term" value="F:DNA binding"/>
    <property type="evidence" value="ECO:0007669"/>
    <property type="project" value="UniProtKB-UniRule"/>
</dbReference>
<dbReference type="Pfam" id="PF00440">
    <property type="entry name" value="TetR_N"/>
    <property type="match status" value="1"/>
</dbReference>
<name>A0A8J8SDK5_9FIRM</name>
<evidence type="ECO:0000313" key="5">
    <source>
        <dbReference type="Proteomes" id="UP000677305"/>
    </source>
</evidence>
<dbReference type="InterPro" id="IPR050109">
    <property type="entry name" value="HTH-type_TetR-like_transc_reg"/>
</dbReference>
<dbReference type="InterPro" id="IPR001647">
    <property type="entry name" value="HTH_TetR"/>
</dbReference>
<dbReference type="SUPFAM" id="SSF46689">
    <property type="entry name" value="Homeodomain-like"/>
    <property type="match status" value="1"/>
</dbReference>
<protein>
    <submittedName>
        <fullName evidence="4">TetR/AcrR family transcriptional regulator</fullName>
    </submittedName>
</protein>
<feature type="DNA-binding region" description="H-T-H motif" evidence="2">
    <location>
        <begin position="49"/>
        <end position="68"/>
    </location>
</feature>
<evidence type="ECO:0000313" key="4">
    <source>
        <dbReference type="EMBL" id="QUH30907.1"/>
    </source>
</evidence>
<accession>A0A8J8SDK5</accession>
<sequence length="226" mass="26304">MNTTLNTKEITGRTKYHKSTFDKISEERKQRIMDVATAEFAANGYNASNINTIAKKAEISIGSMYSYFASKEDLFLTIVDECFGVLESVLYSIDIEEGDIFYILEKLLRASRHYAIKYPEFNQIYLDVTTQALSKFSNRLSHKLEDITANFYMDILESAKVSNLIDKNMNYNVASFCIDNLIIMFQFSYTSDYYRERMKIFTGYDTIDNEEMVIKEILQFMKKALL</sequence>
<dbReference type="Proteomes" id="UP000677305">
    <property type="component" value="Chromosome"/>
</dbReference>
<dbReference type="PROSITE" id="PS50977">
    <property type="entry name" value="HTH_TETR_2"/>
    <property type="match status" value="1"/>
</dbReference>
<dbReference type="PRINTS" id="PR00455">
    <property type="entry name" value="HTHTETR"/>
</dbReference>
<dbReference type="RefSeq" id="WP_212691016.1">
    <property type="nucleotide sequence ID" value="NZ_CP058561.1"/>
</dbReference>
<feature type="domain" description="HTH tetR-type" evidence="3">
    <location>
        <begin position="26"/>
        <end position="86"/>
    </location>
</feature>
<evidence type="ECO:0000256" key="1">
    <source>
        <dbReference type="ARBA" id="ARBA00023125"/>
    </source>
</evidence>
<reference evidence="4 5" key="1">
    <citation type="submission" date="2020-07" db="EMBL/GenBank/DDBJ databases">
        <title>Vallitalea guaymasensis genome.</title>
        <authorList>
            <person name="Postec A."/>
        </authorList>
    </citation>
    <scope>NUCLEOTIDE SEQUENCE [LARGE SCALE GENOMIC DNA]</scope>
    <source>
        <strain evidence="4 5">Ra1766G1</strain>
    </source>
</reference>
<dbReference type="PANTHER" id="PTHR30328:SF54">
    <property type="entry name" value="HTH-TYPE TRANSCRIPTIONAL REPRESSOR SCO4008"/>
    <property type="match status" value="1"/>
</dbReference>
<dbReference type="GO" id="GO:0006355">
    <property type="term" value="P:regulation of DNA-templated transcription"/>
    <property type="evidence" value="ECO:0007669"/>
    <property type="project" value="UniProtKB-ARBA"/>
</dbReference>
<organism evidence="4 5">
    <name type="scientific">Vallitalea guaymasensis</name>
    <dbReference type="NCBI Taxonomy" id="1185412"/>
    <lineage>
        <taxon>Bacteria</taxon>
        <taxon>Bacillati</taxon>
        <taxon>Bacillota</taxon>
        <taxon>Clostridia</taxon>
        <taxon>Lachnospirales</taxon>
        <taxon>Vallitaleaceae</taxon>
        <taxon>Vallitalea</taxon>
    </lineage>
</organism>
<proteinExistence type="predicted"/>